<dbReference type="Proteomes" id="UP000198896">
    <property type="component" value="Unassembled WGS sequence"/>
</dbReference>
<protein>
    <recommendedName>
        <fullName evidence="3">Quinate 5-dehydrogenase</fullName>
    </recommendedName>
</protein>
<name>A0A1I2DWV8_9FIRM</name>
<proteinExistence type="predicted"/>
<accession>A0A1I2DWV8</accession>
<evidence type="ECO:0008006" key="3">
    <source>
        <dbReference type="Google" id="ProtNLM"/>
    </source>
</evidence>
<dbReference type="RefSeq" id="WP_093914263.1">
    <property type="nucleotide sequence ID" value="NZ_FONL01000025.1"/>
</dbReference>
<dbReference type="OrthoDB" id="9780944at2"/>
<dbReference type="EMBL" id="FONL01000025">
    <property type="protein sequence ID" value="SFE85056.1"/>
    <property type="molecule type" value="Genomic_DNA"/>
</dbReference>
<evidence type="ECO:0000313" key="1">
    <source>
        <dbReference type="EMBL" id="SFE85056.1"/>
    </source>
</evidence>
<reference evidence="1 2" key="1">
    <citation type="submission" date="2016-10" db="EMBL/GenBank/DDBJ databases">
        <authorList>
            <person name="de Groot N.N."/>
        </authorList>
    </citation>
    <scope>NUCLEOTIDE SEQUENCE [LARGE SCALE GENOMIC DNA]</scope>
    <source>
        <strain evidence="1 2">DSM 9236</strain>
    </source>
</reference>
<evidence type="ECO:0000313" key="2">
    <source>
        <dbReference type="Proteomes" id="UP000198896"/>
    </source>
</evidence>
<gene>
    <name evidence="1" type="ORF">SAMN05216245_12514</name>
</gene>
<keyword evidence="2" id="KW-1185">Reference proteome</keyword>
<dbReference type="STRING" id="1123323.SAMN05216245_12514"/>
<dbReference type="AlphaFoldDB" id="A0A1I2DWV8"/>
<sequence>MDSEELQKSGQKKSVISISIGSSKRDAKGSLFLGETEVTLERKGTDGDIKEAARLFQFYDGKVDAMGLGGTDLYLVAGNHRYVFAESEKLVKHVRYTPVLDGSGLKNTLERMAVRYLSDKQIVDFTGKNVLLVCAVDRFGMAEALAEQNCRVLFGDIIYGLGCNIPIRSLGALRRWAAVLVPIITRLPVKWMYPTGKKQESHISRHPEYFINSDIIAGDFLFIKRFMPSRLEGKTVITNTVTATDRLMLKDAGIKTLVTTTPCLQGRSFGTNVLEAAIVAVSGGKKALQPEEYEAFIKKHEILPSVEHFQ</sequence>
<organism evidence="1 2">
    <name type="scientific">Succiniclasticum ruminis DSM 9236</name>
    <dbReference type="NCBI Taxonomy" id="1123323"/>
    <lineage>
        <taxon>Bacteria</taxon>
        <taxon>Bacillati</taxon>
        <taxon>Bacillota</taxon>
        <taxon>Negativicutes</taxon>
        <taxon>Acidaminococcales</taxon>
        <taxon>Acidaminococcaceae</taxon>
        <taxon>Succiniclasticum</taxon>
    </lineage>
</organism>